<feature type="signal peptide" evidence="2">
    <location>
        <begin position="1"/>
        <end position="33"/>
    </location>
</feature>
<dbReference type="AlphaFoldDB" id="A0A1H4EX15"/>
<feature type="chain" id="PRO_5011507774" evidence="2">
    <location>
        <begin position="34"/>
        <end position="662"/>
    </location>
</feature>
<sequence>MVPHKGETMKIRKPKINAVAVAASLLLCLGAHAQSMPSQQQINEFFASNPTPDQIAAAAAAYGMNQSQISAAMGSANYGGSQAQRDSAINSWVGTQSNGYAWNGSGQLVKSQPAPATPAPVGVQQAVAGQGVYSPTQGRWISESELRQYAASNPSTDQMMQQVLKLGLNPYSAYYAAYVVSGATQPNDPRYVKLQGQLQDAMYKGTYGYGLADDMQSSSALVKGNGSMQYQMPDGSFHTVRMHNGVPDQSYEQVLSTWKAVKESNANGTAMDTSWQNGCYPVAHAAPPGAKICDPSQKSAYTSADGVVDYAKMYADLERNRQASGQTDLPVVYGAATAAAAASGSLPSIGSGPSTCQPGQVLTKTRAGISKCVGTPIPVKPTDLWKGAIDAAKGVGVGIAPSVLPGIASNATAQNYKPQATALTGDTSGFLQSNCNMENGQPVCHVVDPLPPCRPDQNPSTGCSMPPECKMENGQMSCHVVDGIGLGQGPVVWQTGKMPAGFIRAEPNWPGAMLVEGLGWIAPNGKGPAVEHAGTGGLEKNPNILGPGGTGGPDCILGKDGQVSCNRPPLLGTEQGPVVWQTGKMPAGYIRTEPNAPGARLVEGIGWIAPNGKGPALENVGTGGLERNPNYNPTGTGGMEPNPFATNVWTTGGSGPRKPEAR</sequence>
<name>A0A1H4EX15_9BURK</name>
<organism evidence="3 4">
    <name type="scientific">Acidovorax soli</name>
    <dbReference type="NCBI Taxonomy" id="592050"/>
    <lineage>
        <taxon>Bacteria</taxon>
        <taxon>Pseudomonadati</taxon>
        <taxon>Pseudomonadota</taxon>
        <taxon>Betaproteobacteria</taxon>
        <taxon>Burkholderiales</taxon>
        <taxon>Comamonadaceae</taxon>
        <taxon>Acidovorax</taxon>
    </lineage>
</organism>
<reference evidence="4" key="1">
    <citation type="submission" date="2016-10" db="EMBL/GenBank/DDBJ databases">
        <authorList>
            <person name="Varghese N."/>
            <person name="Submissions S."/>
        </authorList>
    </citation>
    <scope>NUCLEOTIDE SEQUENCE [LARGE SCALE GENOMIC DNA]</scope>
    <source>
        <strain evidence="4">DSM 25157</strain>
    </source>
</reference>
<proteinExistence type="predicted"/>
<protein>
    <submittedName>
        <fullName evidence="3">Uncharacterized protein</fullName>
    </submittedName>
</protein>
<evidence type="ECO:0000256" key="2">
    <source>
        <dbReference type="SAM" id="SignalP"/>
    </source>
</evidence>
<evidence type="ECO:0000256" key="1">
    <source>
        <dbReference type="SAM" id="MobiDB-lite"/>
    </source>
</evidence>
<keyword evidence="4" id="KW-1185">Reference proteome</keyword>
<evidence type="ECO:0000313" key="3">
    <source>
        <dbReference type="EMBL" id="SEA89614.1"/>
    </source>
</evidence>
<keyword evidence="2" id="KW-0732">Signal</keyword>
<dbReference type="STRING" id="592050.SAMN05421875_1432"/>
<gene>
    <name evidence="3" type="ORF">SAMN05421875_1432</name>
</gene>
<feature type="region of interest" description="Disordered" evidence="1">
    <location>
        <begin position="621"/>
        <end position="662"/>
    </location>
</feature>
<dbReference type="EMBL" id="FNQJ01000043">
    <property type="protein sequence ID" value="SEA89614.1"/>
    <property type="molecule type" value="Genomic_DNA"/>
</dbReference>
<dbReference type="Proteomes" id="UP000199002">
    <property type="component" value="Unassembled WGS sequence"/>
</dbReference>
<evidence type="ECO:0000313" key="4">
    <source>
        <dbReference type="Proteomes" id="UP000199002"/>
    </source>
</evidence>
<accession>A0A1H4EX15</accession>